<dbReference type="Proteomes" id="UP000218689">
    <property type="component" value="Unassembled WGS sequence"/>
</dbReference>
<organism evidence="2 3">
    <name type="scientific">Pseudolactococcus reticulitermitis</name>
    <dbReference type="NCBI Taxonomy" id="2025039"/>
    <lineage>
        <taxon>Bacteria</taxon>
        <taxon>Bacillati</taxon>
        <taxon>Bacillota</taxon>
        <taxon>Bacilli</taxon>
        <taxon>Lactobacillales</taxon>
        <taxon>Streptococcaceae</taxon>
        <taxon>Pseudolactococcus</taxon>
    </lineage>
</organism>
<feature type="compositionally biased region" description="Polar residues" evidence="1">
    <location>
        <begin position="374"/>
        <end position="386"/>
    </location>
</feature>
<dbReference type="EMBL" id="BEDT01000002">
    <property type="protein sequence ID" value="GAX47269.1"/>
    <property type="molecule type" value="Genomic_DNA"/>
</dbReference>
<feature type="compositionally biased region" description="Basic and acidic residues" evidence="1">
    <location>
        <begin position="362"/>
        <end position="373"/>
    </location>
</feature>
<keyword evidence="3" id="KW-1185">Reference proteome</keyword>
<reference evidence="3" key="1">
    <citation type="submission" date="2017-08" db="EMBL/GenBank/DDBJ databases">
        <title>Draft genome sequence of Lactococcus sp. strain Rs-Y01, isolated from the gut of the lower termite Reticulitermes speratus.</title>
        <authorList>
            <person name="Ohkuma M."/>
            <person name="Yuki M."/>
        </authorList>
    </citation>
    <scope>NUCLEOTIDE SEQUENCE [LARGE SCALE GENOMIC DNA]</scope>
    <source>
        <strain evidence="3">Rs-Y01</strain>
    </source>
</reference>
<sequence length="402" mass="46093">MTNNFIKTINIDELLDNIPVIDHDVNYWFVRTNGGDYFTDFNINSYIGIDYNEITLEHISDSNNSTEILKNKINHIYYDQIKSEKINQTGKIATQLLRFVNRIEINDIIIIPSISSELFLVGRVISNAYEIPDSEIITTSKENIHYKKSSYKKRINVKWIKSFSRDDADSKLYKMIFSHQVISDVNDYKIFINRALFPVYIEDDTLHIVFKVTKNDDINGASLGQFIYYYNLMYGYLFPGEKMEVKVNVQSPGPVETISKTALKGMFTFALLAYITSTPYGGKVTFGSQLLGNIEVDIPGLVKGYREDQTKKIEIKNKELELDDQKLKQIEKAIDLADKLKVPITELGIELPDTLSSYIEEKKKEAEKTDSDTKQQIGNESSINIDSNEKKQEDNSSNDAKK</sequence>
<accession>A0A224WYT0</accession>
<gene>
    <name evidence="2" type="ORF">RsY01_868</name>
</gene>
<dbReference type="RefSeq" id="WP_238594945.1">
    <property type="nucleotide sequence ID" value="NZ_BEDT01000002.1"/>
</dbReference>
<feature type="region of interest" description="Disordered" evidence="1">
    <location>
        <begin position="362"/>
        <end position="402"/>
    </location>
</feature>
<name>A0A224WYT0_9LACT</name>
<dbReference type="AlphaFoldDB" id="A0A224WYT0"/>
<comment type="caution">
    <text evidence="2">The sequence shown here is derived from an EMBL/GenBank/DDBJ whole genome shotgun (WGS) entry which is preliminary data.</text>
</comment>
<protein>
    <submittedName>
        <fullName evidence="2">Uncharacterized protein</fullName>
    </submittedName>
</protein>
<evidence type="ECO:0000313" key="2">
    <source>
        <dbReference type="EMBL" id="GAX47269.1"/>
    </source>
</evidence>
<proteinExistence type="predicted"/>
<feature type="compositionally biased region" description="Basic and acidic residues" evidence="1">
    <location>
        <begin position="387"/>
        <end position="402"/>
    </location>
</feature>
<evidence type="ECO:0000256" key="1">
    <source>
        <dbReference type="SAM" id="MobiDB-lite"/>
    </source>
</evidence>
<evidence type="ECO:0000313" key="3">
    <source>
        <dbReference type="Proteomes" id="UP000218689"/>
    </source>
</evidence>